<dbReference type="Proteomes" id="UP000070700">
    <property type="component" value="Unassembled WGS sequence"/>
</dbReference>
<dbReference type="EMBL" id="KQ947406">
    <property type="protein sequence ID" value="KUJ22740.1"/>
    <property type="molecule type" value="Genomic_DNA"/>
</dbReference>
<evidence type="ECO:0000256" key="1">
    <source>
        <dbReference type="ARBA" id="ARBA00004586"/>
    </source>
</evidence>
<evidence type="ECO:0000256" key="4">
    <source>
        <dbReference type="ARBA" id="ARBA00022692"/>
    </source>
</evidence>
<protein>
    <submittedName>
        <fullName evidence="15">Transmembrane protein</fullName>
    </submittedName>
</protein>
<accession>A0A194XR24</accession>
<feature type="domain" description="C2" evidence="13">
    <location>
        <begin position="1337"/>
        <end position="1459"/>
    </location>
</feature>
<dbReference type="GO" id="GO:0008289">
    <property type="term" value="F:lipid binding"/>
    <property type="evidence" value="ECO:0007669"/>
    <property type="project" value="UniProtKB-KW"/>
</dbReference>
<dbReference type="InParanoid" id="A0A194XR24"/>
<keyword evidence="4 12" id="KW-0812">Transmembrane</keyword>
<evidence type="ECO:0000256" key="2">
    <source>
        <dbReference type="ARBA" id="ARBA00022448"/>
    </source>
</evidence>
<dbReference type="Pfam" id="PF25669">
    <property type="entry name" value="SMP_MUG190-like"/>
    <property type="match status" value="1"/>
</dbReference>
<dbReference type="PANTHER" id="PTHR46980">
    <property type="entry name" value="TRICALBIN-1-RELATED"/>
    <property type="match status" value="1"/>
</dbReference>
<feature type="domain" description="C2" evidence="13">
    <location>
        <begin position="443"/>
        <end position="563"/>
    </location>
</feature>
<evidence type="ECO:0000256" key="5">
    <source>
        <dbReference type="ARBA" id="ARBA00022737"/>
    </source>
</evidence>
<dbReference type="PANTHER" id="PTHR46980:SF2">
    <property type="entry name" value="TRICALBIN-1-RELATED"/>
    <property type="match status" value="1"/>
</dbReference>
<feature type="region of interest" description="Disordered" evidence="11">
    <location>
        <begin position="882"/>
        <end position="918"/>
    </location>
</feature>
<feature type="domain" description="C2" evidence="13">
    <location>
        <begin position="713"/>
        <end position="842"/>
    </location>
</feature>
<evidence type="ECO:0000259" key="14">
    <source>
        <dbReference type="PROSITE" id="PS51847"/>
    </source>
</evidence>
<dbReference type="CDD" id="cd21678">
    <property type="entry name" value="SMP_TCB"/>
    <property type="match status" value="1"/>
</dbReference>
<feature type="region of interest" description="Disordered" evidence="11">
    <location>
        <begin position="1"/>
        <end position="32"/>
    </location>
</feature>
<feature type="domain" description="C2" evidence="13">
    <location>
        <begin position="1082"/>
        <end position="1202"/>
    </location>
</feature>
<dbReference type="InterPro" id="IPR000008">
    <property type="entry name" value="C2_dom"/>
</dbReference>
<feature type="compositionally biased region" description="Polar residues" evidence="11">
    <location>
        <begin position="894"/>
        <end position="907"/>
    </location>
</feature>
<evidence type="ECO:0000256" key="3">
    <source>
        <dbReference type="ARBA" id="ARBA00022553"/>
    </source>
</evidence>
<evidence type="ECO:0000256" key="6">
    <source>
        <dbReference type="ARBA" id="ARBA00022824"/>
    </source>
</evidence>
<name>A0A194XR24_MOLSC</name>
<feature type="region of interest" description="Disordered" evidence="11">
    <location>
        <begin position="1468"/>
        <end position="1510"/>
    </location>
</feature>
<evidence type="ECO:0000313" key="15">
    <source>
        <dbReference type="EMBL" id="KUJ22740.1"/>
    </source>
</evidence>
<dbReference type="GO" id="GO:0005789">
    <property type="term" value="C:endoplasmic reticulum membrane"/>
    <property type="evidence" value="ECO:0007669"/>
    <property type="project" value="UniProtKB-SubCell"/>
</dbReference>
<feature type="compositionally biased region" description="Polar residues" evidence="11">
    <location>
        <begin position="1336"/>
        <end position="1345"/>
    </location>
</feature>
<evidence type="ECO:0000256" key="10">
    <source>
        <dbReference type="ARBA" id="ARBA00023136"/>
    </source>
</evidence>
<dbReference type="GO" id="GO:0071944">
    <property type="term" value="C:cell periphery"/>
    <property type="evidence" value="ECO:0007669"/>
    <property type="project" value="UniProtKB-ARBA"/>
</dbReference>
<dbReference type="Pfam" id="PF00168">
    <property type="entry name" value="C2"/>
    <property type="match status" value="5"/>
</dbReference>
<gene>
    <name evidence="15" type="ORF">LY89DRAFT_680854</name>
</gene>
<reference evidence="15 16" key="1">
    <citation type="submission" date="2015-10" db="EMBL/GenBank/DDBJ databases">
        <title>Full genome of DAOMC 229536 Phialocephala scopiformis, a fungal endophyte of spruce producing the potent anti-insectan compound rugulosin.</title>
        <authorList>
            <consortium name="DOE Joint Genome Institute"/>
            <person name="Walker A.K."/>
            <person name="Frasz S.L."/>
            <person name="Seifert K.A."/>
            <person name="Miller J.D."/>
            <person name="Mondo S.J."/>
            <person name="Labutti K."/>
            <person name="Lipzen A."/>
            <person name="Dockter R."/>
            <person name="Kennedy M."/>
            <person name="Grigoriev I.V."/>
            <person name="Spatafora J.W."/>
        </authorList>
    </citation>
    <scope>NUCLEOTIDE SEQUENCE [LARGE SCALE GENOMIC DNA]</scope>
    <source>
        <strain evidence="15 16">CBS 120377</strain>
    </source>
</reference>
<dbReference type="OrthoDB" id="1029639at2759"/>
<dbReference type="GO" id="GO:0061817">
    <property type="term" value="P:endoplasmic reticulum-plasma membrane tethering"/>
    <property type="evidence" value="ECO:0007669"/>
    <property type="project" value="InterPro"/>
</dbReference>
<dbReference type="Gene3D" id="2.60.40.150">
    <property type="entry name" value="C2 domain"/>
    <property type="match status" value="5"/>
</dbReference>
<dbReference type="CDD" id="cd04044">
    <property type="entry name" value="C2A_Tricalbin-like"/>
    <property type="match status" value="1"/>
</dbReference>
<sequence length="1510" mass="164781">MSVNSQAGELKAQGVVEAAQDPNSSVTADDAQRKIVAESNKAGVAAFTFDPDASPEEKAAQARARVPEGFHHEHKSKAVAVPTDIDDGTTKGAYDLPPPSTAGALAPTGPPKDANGKPTANGAAGLVDSEDQERWIERAGWAPRFGSGITSESIMGESLLDHQTWVEGKLEDKFFGDWYHNTAVIIFACLSSWLVAVLGGGLAWVFLIMAICGTYYRTSIRRVRRNFRDDVNRELAKSKLATDTESLEWINSFLVKFWPIFQPVLADTIINSVDQVLSTSTPAFLDSLRMKTFTLGSKPPRMEHVKTYPKAEDDIVLMDWKFSFTPNDHADMTARQIKNKVNPKIVLEIRIGKAMISKGLDVIVEDMAFSGLMRVKIKLQIPFPHVEKIEISFLERPTIDYVCKPLGGETLGFDINFVPGLESFILEQIHANIGPIMYAPNVFPIEVAKMLSGSAVDQAIGVMAITLHGAQGLKNPDKFAGTPDPYAVVAFNNGAALAQTKIVKENANPRWNETKYVIVTSFNDSLSLAVFDYNEYRKDKELGVATFPLEKVHEIYEHENEQLEVMAGGKARGVVQADLRFFPVLEGRDLPDGKKEPPPESNTGIAKITIEQAKDLDGTKSLIGQLNPYAVLLLNNKEIHTTRKLKRTNNPIWDNGSKEILITDRKNAKVGLVIKDDRELGTDAILGTYQIKLDDMQQLMEKGQEWYNLAGAKTGRAKFMLQWKPVALTGVGAGTGGYVTPVGVMRFHFKNARDLRNLEALGKSDPYVRVLLSGVEKGRTVTFQNNLNPDWDEVIYVPVHSAREKLTLEVMDAEDFHADRTLGSIEVSAADYVSQAPNGQYLVHDSKDPHEGALKMHGKGSPRGILNYTAAFYPCLNIADPEEEEKEKKETSEAGRTSTDSAKSGESTDPVAKANAKMTNGKIDVNLAKTLAEGEKEQSETAEEENKLPKLRLTPEELLKYESGLLIFKLMDVEVTRSNVHVEIVIDDMVFPSYSSSTIRSRKVVLDEIGDCFVRELDFSKVTLRIRQQGDSKGDEKKDKDFTVARLTGETLATLKQCLNNPTILKLKDEQGNICSIKVSLKYIPVDMQLDPSESINNMGKLRVDVLDASDLPSADRNGYSDPYCKFELNGKDVFKTKVQKKTLQPAWNEFFELDIASRTAAKFVCNVYDWDFGEKADFLGSADINLDLLDPFKAHEYNLALDGKSGSVRLRLLFRPDYVTRSRQGSSTFSGTFATPGKIVTGVAGAPIKGVGLAAGGVVKGASFIRHGFKSKKKEEEAANGNAEAAAEMVAEDNDFLKGGPKRSSALPSGPSTEASPITPPGTALGGVPNHSRSKSFGASSMHSTAPGGAPTGTASFTIMAAHGYPPSSHVMVYVKQAGAKSKTIHKTEHIKSGTQSVTFNEKKESFKCSCSADTQFQIQVKGHNTFGSDDDLGEGLLVVDESGSGLEKSVKAGSGTVIVKSNFVMNSTENGAGDSSPRTPGGSLRKSILGKREKDNGRNSRDITPTPA</sequence>
<feature type="domain" description="SMP-LTD" evidence="14">
    <location>
        <begin position="243"/>
        <end position="448"/>
    </location>
</feature>
<evidence type="ECO:0000256" key="8">
    <source>
        <dbReference type="ARBA" id="ARBA00023055"/>
    </source>
</evidence>
<evidence type="ECO:0000256" key="11">
    <source>
        <dbReference type="SAM" id="MobiDB-lite"/>
    </source>
</evidence>
<dbReference type="Pfam" id="PF24920">
    <property type="entry name" value="C2_TCB1"/>
    <property type="match status" value="1"/>
</dbReference>
<dbReference type="SMART" id="SM00239">
    <property type="entry name" value="C2"/>
    <property type="match status" value="5"/>
</dbReference>
<organism evidence="15 16">
    <name type="scientific">Mollisia scopiformis</name>
    <name type="common">Conifer needle endophyte fungus</name>
    <name type="synonym">Phialocephala scopiformis</name>
    <dbReference type="NCBI Taxonomy" id="149040"/>
    <lineage>
        <taxon>Eukaryota</taxon>
        <taxon>Fungi</taxon>
        <taxon>Dikarya</taxon>
        <taxon>Ascomycota</taxon>
        <taxon>Pezizomycotina</taxon>
        <taxon>Leotiomycetes</taxon>
        <taxon>Helotiales</taxon>
        <taxon>Mollisiaceae</taxon>
        <taxon>Mollisia</taxon>
    </lineage>
</organism>
<comment type="subcellular location">
    <subcellularLocation>
        <location evidence="1">Endoplasmic reticulum membrane</location>
    </subcellularLocation>
</comment>
<dbReference type="InterPro" id="IPR017147">
    <property type="entry name" value="Tricalbin"/>
</dbReference>
<dbReference type="InterPro" id="IPR037756">
    <property type="entry name" value="C2D_Tricalbin"/>
</dbReference>
<evidence type="ECO:0000256" key="12">
    <source>
        <dbReference type="SAM" id="Phobius"/>
    </source>
</evidence>
<dbReference type="InterPro" id="IPR035892">
    <property type="entry name" value="C2_domain_sf"/>
</dbReference>
<dbReference type="CDD" id="cd04040">
    <property type="entry name" value="C2D_Tricalbin-like"/>
    <property type="match status" value="1"/>
</dbReference>
<dbReference type="FunCoup" id="A0A194XR24">
    <property type="interactions" value="119"/>
</dbReference>
<feature type="transmembrane region" description="Helical" evidence="12">
    <location>
        <begin position="183"/>
        <end position="216"/>
    </location>
</feature>
<dbReference type="PROSITE" id="PS51847">
    <property type="entry name" value="SMP"/>
    <property type="match status" value="1"/>
</dbReference>
<dbReference type="SUPFAM" id="SSF49562">
    <property type="entry name" value="C2 domain (Calcium/lipid-binding domain, CaLB)"/>
    <property type="match status" value="5"/>
</dbReference>
<keyword evidence="9" id="KW-0446">Lipid-binding</keyword>
<dbReference type="CDD" id="cd04045">
    <property type="entry name" value="C2C_Tricalbin-like"/>
    <property type="match status" value="1"/>
</dbReference>
<dbReference type="PIRSF" id="PIRSF037232">
    <property type="entry name" value="Tricalbin"/>
    <property type="match status" value="1"/>
</dbReference>
<dbReference type="InterPro" id="IPR056910">
    <property type="entry name" value="TCB1-3_C2"/>
</dbReference>
<evidence type="ECO:0000259" key="13">
    <source>
        <dbReference type="PROSITE" id="PS50004"/>
    </source>
</evidence>
<feature type="compositionally biased region" description="Basic and acidic residues" evidence="11">
    <location>
        <begin position="55"/>
        <end position="71"/>
    </location>
</feature>
<dbReference type="PROSITE" id="PS50004">
    <property type="entry name" value="C2"/>
    <property type="match status" value="5"/>
</dbReference>
<dbReference type="RefSeq" id="XP_018077095.1">
    <property type="nucleotide sequence ID" value="XM_018214154.1"/>
</dbReference>
<keyword evidence="8" id="KW-0445">Lipid transport</keyword>
<keyword evidence="6" id="KW-0256">Endoplasmic reticulum</keyword>
<dbReference type="GO" id="GO:0006869">
    <property type="term" value="P:lipid transport"/>
    <property type="evidence" value="ECO:0007669"/>
    <property type="project" value="UniProtKB-KW"/>
</dbReference>
<dbReference type="CDD" id="cd04052">
    <property type="entry name" value="C2B_Tricalbin-like"/>
    <property type="match status" value="1"/>
</dbReference>
<dbReference type="GeneID" id="28823880"/>
<dbReference type="InterPro" id="IPR052455">
    <property type="entry name" value="Tricalbin_domain"/>
</dbReference>
<feature type="region of interest" description="Disordered" evidence="11">
    <location>
        <begin position="1296"/>
        <end position="1350"/>
    </location>
</feature>
<evidence type="ECO:0000313" key="16">
    <source>
        <dbReference type="Proteomes" id="UP000070700"/>
    </source>
</evidence>
<keyword evidence="5" id="KW-0677">Repeat</keyword>
<keyword evidence="2" id="KW-0813">Transport</keyword>
<feature type="compositionally biased region" description="Polar residues" evidence="11">
    <location>
        <begin position="1307"/>
        <end position="1317"/>
    </location>
</feature>
<dbReference type="InterPro" id="IPR037761">
    <property type="entry name" value="C2A_Tricalbin"/>
</dbReference>
<dbReference type="InterPro" id="IPR037762">
    <property type="entry name" value="C2C_Tricalbin"/>
</dbReference>
<evidence type="ECO:0000256" key="9">
    <source>
        <dbReference type="ARBA" id="ARBA00023121"/>
    </source>
</evidence>
<dbReference type="InterPro" id="IPR031468">
    <property type="entry name" value="SMP_LBD"/>
</dbReference>
<feature type="domain" description="C2" evidence="13">
    <location>
        <begin position="587"/>
        <end position="707"/>
    </location>
</feature>
<proteinExistence type="predicted"/>
<evidence type="ECO:0000256" key="7">
    <source>
        <dbReference type="ARBA" id="ARBA00022989"/>
    </source>
</evidence>
<keyword evidence="16" id="KW-1185">Reference proteome</keyword>
<feature type="compositionally biased region" description="Basic and acidic residues" evidence="11">
    <location>
        <begin position="1492"/>
        <end position="1503"/>
    </location>
</feature>
<feature type="region of interest" description="Disordered" evidence="11">
    <location>
        <begin position="48"/>
        <end position="124"/>
    </location>
</feature>
<dbReference type="InterPro" id="IPR037765">
    <property type="entry name" value="C2B_Tricalbin"/>
</dbReference>
<dbReference type="STRING" id="149040.A0A194XR24"/>
<keyword evidence="7 12" id="KW-1133">Transmembrane helix</keyword>
<dbReference type="KEGG" id="psco:LY89DRAFT_680854"/>
<keyword evidence="10 12" id="KW-0472">Membrane</keyword>
<keyword evidence="3" id="KW-0597">Phosphoprotein</keyword>